<gene>
    <name evidence="1" type="primary">RIC1</name>
    <name evidence="1" type="ORF">LPJ66_006351</name>
</gene>
<proteinExistence type="predicted"/>
<evidence type="ECO:0000313" key="2">
    <source>
        <dbReference type="Proteomes" id="UP001150581"/>
    </source>
</evidence>
<evidence type="ECO:0000313" key="1">
    <source>
        <dbReference type="EMBL" id="KAJ1892427.1"/>
    </source>
</evidence>
<sequence>MYWRLNCAEHLVLGHEAPKLPKPQRAPGLTRQRSSTYSGTSPTMPATQSEQMKWAMGPSGRLLAGISSQTVYLWQLQPFVLLSKLEYDEVDGSMVDVVWHPREHLLWVVLTSGQVYEVSVVGGSEQQQALEYRFRTEHYWAQGVGEEGGIRGRSMVHERTLLVEEHGSPLCALALPLDDGVQVATRSRIVRIAWDGLIGHTMVVGEVAEDPLAQLVCMVGVEQQRAYLFSDGSLWVHSADTGARSQLAAGHVATSVAYSAMSGILAVGTRAGGMLLFAEQAGLLRETRHLRGMQSSAITALAWSPDGHAIACAHRSGHVTVRSALGYELSTSRVRSPAWFLCWGRLRVFVMGHTADALPLVRASLGCAGAAAAAAAVASEATRVCLVSDDKLLLHDCGFGVAAPGDVAALQWRVVQMPGAYMAMWGWPPEHTAVSGDGLHVAVAGRRGLAVVSIKTGAWRLLRTRQQEASLRVSGLLWLGNHVVAACTVDGLPQLLFFARGSRGALDLDTAHAEALGGVAPLCVSCHDALLLVLCADLRVRQYDVFAQGDSLRVSFSRSVDVRGANVCWRRVRSLQWVPGARFDRRPMFLVHEGARLCVLDGLTQEVRVLAERAEHVIISGVHFGNMHSTVWWFTGSELCAALISLEDFMDGSATMDVRMHVRPEFYPVAIAADRGMAVGVDQDWTLEEGVVGLAHLPVRAKLYLPSVLERMLSLGFEQDALLYAACFEHLDFFGHAMEILLHESLEQRELLRRVVSMLENFQCFYEVVVHCARKTEAAFWPCLFECLGGSEEFFQRCLAAGKLETATQCLIILQTLLEGREVIEPNVLLLLRRVVEAENRSLCVEILRFIKMTAESDTTMRTMLGRLRGPNSIS</sequence>
<keyword evidence="2" id="KW-1185">Reference proteome</keyword>
<accession>A0ACC1IFR6</accession>
<name>A0ACC1IFR6_9FUNG</name>
<dbReference type="EMBL" id="JANBPG010000997">
    <property type="protein sequence ID" value="KAJ1892427.1"/>
    <property type="molecule type" value="Genomic_DNA"/>
</dbReference>
<dbReference type="Proteomes" id="UP001150581">
    <property type="component" value="Unassembled WGS sequence"/>
</dbReference>
<protein>
    <submittedName>
        <fullName evidence="1">WD40 repeat protein</fullName>
    </submittedName>
</protein>
<reference evidence="1" key="1">
    <citation type="submission" date="2022-07" db="EMBL/GenBank/DDBJ databases">
        <title>Phylogenomic reconstructions and comparative analyses of Kickxellomycotina fungi.</title>
        <authorList>
            <person name="Reynolds N.K."/>
            <person name="Stajich J.E."/>
            <person name="Barry K."/>
            <person name="Grigoriev I.V."/>
            <person name="Crous P."/>
            <person name="Smith M.E."/>
        </authorList>
    </citation>
    <scope>NUCLEOTIDE SEQUENCE</scope>
    <source>
        <strain evidence="1">Benny 63K</strain>
    </source>
</reference>
<comment type="caution">
    <text evidence="1">The sequence shown here is derived from an EMBL/GenBank/DDBJ whole genome shotgun (WGS) entry which is preliminary data.</text>
</comment>
<organism evidence="1 2">
    <name type="scientific">Kickxella alabastrina</name>
    <dbReference type="NCBI Taxonomy" id="61397"/>
    <lineage>
        <taxon>Eukaryota</taxon>
        <taxon>Fungi</taxon>
        <taxon>Fungi incertae sedis</taxon>
        <taxon>Zoopagomycota</taxon>
        <taxon>Kickxellomycotina</taxon>
        <taxon>Kickxellomycetes</taxon>
        <taxon>Kickxellales</taxon>
        <taxon>Kickxellaceae</taxon>
        <taxon>Kickxella</taxon>
    </lineage>
</organism>